<dbReference type="AlphaFoldDB" id="A0A8J3IHA7"/>
<keyword evidence="4" id="KW-1185">Reference proteome</keyword>
<accession>A0A8J3IHA7</accession>
<evidence type="ECO:0000256" key="2">
    <source>
        <dbReference type="ARBA" id="ARBA00022801"/>
    </source>
</evidence>
<dbReference type="EMBL" id="BNJF01000010">
    <property type="protein sequence ID" value="GHO51114.1"/>
    <property type="molecule type" value="Genomic_DNA"/>
</dbReference>
<proteinExistence type="predicted"/>
<dbReference type="Proteomes" id="UP000612362">
    <property type="component" value="Unassembled WGS sequence"/>
</dbReference>
<dbReference type="InterPro" id="IPR051158">
    <property type="entry name" value="Metallophosphoesterase_sf"/>
</dbReference>
<dbReference type="GO" id="GO:0046872">
    <property type="term" value="F:metal ion binding"/>
    <property type="evidence" value="ECO:0007669"/>
    <property type="project" value="UniProtKB-KW"/>
</dbReference>
<evidence type="ECO:0000256" key="1">
    <source>
        <dbReference type="ARBA" id="ARBA00022723"/>
    </source>
</evidence>
<protein>
    <recommendedName>
        <fullName evidence="5">Metallophosphoesterase</fullName>
    </recommendedName>
</protein>
<dbReference type="GO" id="GO:0008758">
    <property type="term" value="F:UDP-2,3-diacylglucosamine hydrolase activity"/>
    <property type="evidence" value="ECO:0007669"/>
    <property type="project" value="TreeGrafter"/>
</dbReference>
<keyword evidence="1" id="KW-0479">Metal-binding</keyword>
<name>A0A8J3IHA7_9CHLR</name>
<sequence length="152" mass="17000">MNDKIYTLHRGAAMLHLVGMDDLWPNAGGPIRSVWEHKSRLERLLELFPDQEVTILLVHEPDFADVAAVTERIDLQLSGHSHGGQVRLPFLGAPIVPPLGQKYVAGYYTIKSMQHYTSRGLGMLPPQMRLNCRPEIAVFTCQTGEEDDASHT</sequence>
<evidence type="ECO:0000313" key="4">
    <source>
        <dbReference type="Proteomes" id="UP000612362"/>
    </source>
</evidence>
<gene>
    <name evidence="3" type="ORF">KSX_92770</name>
</gene>
<dbReference type="PANTHER" id="PTHR31302:SF31">
    <property type="entry name" value="PHOSPHODIESTERASE YAEI"/>
    <property type="match status" value="1"/>
</dbReference>
<dbReference type="InterPro" id="IPR029052">
    <property type="entry name" value="Metallo-depent_PP-like"/>
</dbReference>
<dbReference type="SUPFAM" id="SSF56300">
    <property type="entry name" value="Metallo-dependent phosphatases"/>
    <property type="match status" value="1"/>
</dbReference>
<keyword evidence="2" id="KW-0378">Hydrolase</keyword>
<dbReference type="PANTHER" id="PTHR31302">
    <property type="entry name" value="TRANSMEMBRANE PROTEIN WITH METALLOPHOSPHOESTERASE DOMAIN-RELATED"/>
    <property type="match status" value="1"/>
</dbReference>
<evidence type="ECO:0008006" key="5">
    <source>
        <dbReference type="Google" id="ProtNLM"/>
    </source>
</evidence>
<dbReference type="GO" id="GO:0009245">
    <property type="term" value="P:lipid A biosynthetic process"/>
    <property type="evidence" value="ECO:0007669"/>
    <property type="project" value="TreeGrafter"/>
</dbReference>
<comment type="caution">
    <text evidence="3">The sequence shown here is derived from an EMBL/GenBank/DDBJ whole genome shotgun (WGS) entry which is preliminary data.</text>
</comment>
<dbReference type="GO" id="GO:0016020">
    <property type="term" value="C:membrane"/>
    <property type="evidence" value="ECO:0007669"/>
    <property type="project" value="GOC"/>
</dbReference>
<reference evidence="3" key="1">
    <citation type="submission" date="2020-10" db="EMBL/GenBank/DDBJ databases">
        <title>Taxonomic study of unclassified bacteria belonging to the class Ktedonobacteria.</title>
        <authorList>
            <person name="Yabe S."/>
            <person name="Wang C.M."/>
            <person name="Zheng Y."/>
            <person name="Sakai Y."/>
            <person name="Cavaletti L."/>
            <person name="Monciardini P."/>
            <person name="Donadio S."/>
        </authorList>
    </citation>
    <scope>NUCLEOTIDE SEQUENCE</scope>
    <source>
        <strain evidence="3">SOSP1-1</strain>
    </source>
</reference>
<evidence type="ECO:0000313" key="3">
    <source>
        <dbReference type="EMBL" id="GHO51114.1"/>
    </source>
</evidence>
<dbReference type="RefSeq" id="WP_220200059.1">
    <property type="nucleotide sequence ID" value="NZ_BNJF01000010.1"/>
</dbReference>
<organism evidence="3 4">
    <name type="scientific">Ktedonospora formicarum</name>
    <dbReference type="NCBI Taxonomy" id="2778364"/>
    <lineage>
        <taxon>Bacteria</taxon>
        <taxon>Bacillati</taxon>
        <taxon>Chloroflexota</taxon>
        <taxon>Ktedonobacteria</taxon>
        <taxon>Ktedonobacterales</taxon>
        <taxon>Ktedonobacteraceae</taxon>
        <taxon>Ktedonospora</taxon>
    </lineage>
</organism>